<evidence type="ECO:0000256" key="1">
    <source>
        <dbReference type="SAM" id="Coils"/>
    </source>
</evidence>
<feature type="non-terminal residue" evidence="2">
    <location>
        <position position="97"/>
    </location>
</feature>
<proteinExistence type="predicted"/>
<accession>A0A087TNH9</accession>
<feature type="coiled-coil region" evidence="1">
    <location>
        <begin position="18"/>
        <end position="49"/>
    </location>
</feature>
<sequence length="97" mass="11156">SVSQEAIIKDLERRISVFQSKNSALESYKATLEEARSELQKQLSHKETQIKYFTNELAQISKKKDNAGNERLIEIIEEIQVKAQDEKTALKKAVNYT</sequence>
<dbReference type="EMBL" id="KK116047">
    <property type="protein sequence ID" value="KFM66668.1"/>
    <property type="molecule type" value="Genomic_DNA"/>
</dbReference>
<feature type="non-terminal residue" evidence="2">
    <location>
        <position position="1"/>
    </location>
</feature>
<dbReference type="AlphaFoldDB" id="A0A087TNH9"/>
<reference evidence="2 3" key="1">
    <citation type="submission" date="2013-11" db="EMBL/GenBank/DDBJ databases">
        <title>Genome sequencing of Stegodyphus mimosarum.</title>
        <authorList>
            <person name="Bechsgaard J."/>
        </authorList>
    </citation>
    <scope>NUCLEOTIDE SEQUENCE [LARGE SCALE GENOMIC DNA]</scope>
</reference>
<protein>
    <submittedName>
        <fullName evidence="2">Uncharacterized protein</fullName>
    </submittedName>
</protein>
<organism evidence="2 3">
    <name type="scientific">Stegodyphus mimosarum</name>
    <name type="common">African social velvet spider</name>
    <dbReference type="NCBI Taxonomy" id="407821"/>
    <lineage>
        <taxon>Eukaryota</taxon>
        <taxon>Metazoa</taxon>
        <taxon>Ecdysozoa</taxon>
        <taxon>Arthropoda</taxon>
        <taxon>Chelicerata</taxon>
        <taxon>Arachnida</taxon>
        <taxon>Araneae</taxon>
        <taxon>Araneomorphae</taxon>
        <taxon>Entelegynae</taxon>
        <taxon>Eresoidea</taxon>
        <taxon>Eresidae</taxon>
        <taxon>Stegodyphus</taxon>
    </lineage>
</organism>
<evidence type="ECO:0000313" key="3">
    <source>
        <dbReference type="Proteomes" id="UP000054359"/>
    </source>
</evidence>
<evidence type="ECO:0000313" key="2">
    <source>
        <dbReference type="EMBL" id="KFM66668.1"/>
    </source>
</evidence>
<dbReference type="OrthoDB" id="6431174at2759"/>
<dbReference type="Proteomes" id="UP000054359">
    <property type="component" value="Unassembled WGS sequence"/>
</dbReference>
<name>A0A087TNH9_STEMI</name>
<keyword evidence="1" id="KW-0175">Coiled coil</keyword>
<keyword evidence="3" id="KW-1185">Reference proteome</keyword>
<gene>
    <name evidence="2" type="ORF">X975_20278</name>
</gene>